<evidence type="ECO:0000313" key="5">
    <source>
        <dbReference type="Proteomes" id="UP000460626"/>
    </source>
</evidence>
<dbReference type="PIRSF" id="PIRSF016184">
    <property type="entry name" value="PhzC_PhzF"/>
    <property type="match status" value="1"/>
</dbReference>
<keyword evidence="2 4" id="KW-0413">Isomerase</keyword>
<name>A0A845A6Z5_9SPHN</name>
<comment type="similarity">
    <text evidence="1">Belongs to the PhzF family.</text>
</comment>
<dbReference type="SUPFAM" id="SSF54506">
    <property type="entry name" value="Diaminopimelate epimerase-like"/>
    <property type="match status" value="1"/>
</dbReference>
<protein>
    <submittedName>
        <fullName evidence="4">PhzF family phenazine biosynthesis isomerase</fullName>
    </submittedName>
</protein>
<comment type="caution">
    <text evidence="4">The sequence shown here is derived from an EMBL/GenBank/DDBJ whole genome shotgun (WGS) entry which is preliminary data.</text>
</comment>
<dbReference type="NCBIfam" id="TIGR00654">
    <property type="entry name" value="PhzF_family"/>
    <property type="match status" value="1"/>
</dbReference>
<dbReference type="Proteomes" id="UP000460626">
    <property type="component" value="Unassembled WGS sequence"/>
</dbReference>
<organism evidence="4 5">
    <name type="scientific">Aurantiacibacter arachoides</name>
    <dbReference type="NCBI Taxonomy" id="1850444"/>
    <lineage>
        <taxon>Bacteria</taxon>
        <taxon>Pseudomonadati</taxon>
        <taxon>Pseudomonadota</taxon>
        <taxon>Alphaproteobacteria</taxon>
        <taxon>Sphingomonadales</taxon>
        <taxon>Erythrobacteraceae</taxon>
        <taxon>Aurantiacibacter</taxon>
    </lineage>
</organism>
<gene>
    <name evidence="4" type="ORF">GRI62_13920</name>
</gene>
<evidence type="ECO:0000256" key="1">
    <source>
        <dbReference type="ARBA" id="ARBA00008270"/>
    </source>
</evidence>
<keyword evidence="5" id="KW-1185">Reference proteome</keyword>
<dbReference type="InterPro" id="IPR003719">
    <property type="entry name" value="Phenazine_PhzF-like"/>
</dbReference>
<dbReference type="EMBL" id="WTYH01000001">
    <property type="protein sequence ID" value="MXO94697.1"/>
    <property type="molecule type" value="Genomic_DNA"/>
</dbReference>
<dbReference type="GO" id="GO:0005737">
    <property type="term" value="C:cytoplasm"/>
    <property type="evidence" value="ECO:0007669"/>
    <property type="project" value="TreeGrafter"/>
</dbReference>
<dbReference type="Gene3D" id="3.10.310.10">
    <property type="entry name" value="Diaminopimelate Epimerase, Chain A, domain 1"/>
    <property type="match status" value="2"/>
</dbReference>
<evidence type="ECO:0000256" key="2">
    <source>
        <dbReference type="ARBA" id="ARBA00023235"/>
    </source>
</evidence>
<accession>A0A845A6Z5</accession>
<evidence type="ECO:0000313" key="4">
    <source>
        <dbReference type="EMBL" id="MXO94697.1"/>
    </source>
</evidence>
<dbReference type="AlphaFoldDB" id="A0A845A6Z5"/>
<reference evidence="4 5" key="1">
    <citation type="submission" date="2019-12" db="EMBL/GenBank/DDBJ databases">
        <title>Genomic-based taxomic classification of the family Erythrobacteraceae.</title>
        <authorList>
            <person name="Xu L."/>
        </authorList>
    </citation>
    <scope>NUCLEOTIDE SEQUENCE [LARGE SCALE GENOMIC DNA]</scope>
    <source>
        <strain evidence="4 5">RC4-10-4</strain>
    </source>
</reference>
<proteinExistence type="inferred from homology"/>
<dbReference type="OrthoDB" id="9788221at2"/>
<dbReference type="Pfam" id="PF02567">
    <property type="entry name" value="PhzC-PhzF"/>
    <property type="match status" value="1"/>
</dbReference>
<sequence length="269" mass="28770">MTARASLPYWHIDAFADHPFAGNQAAVVIVADWPADDTMRAIAAENMFAETAFLKADASQDADWELRWFTPTSEVQMCGHATLASGHAMLGANGGDRVRFRTRKAGVLEVSREGAGYALSLPSSRVEQRAMPDILAALGIDAPCFDVVEGVEQTTIVLLDDEAAVRAVIPDMAALGAIDRMVICTAPGAQTDVVSRVFVPAWGVPEDPVTGSAHSVLTPFWCDRLGRESFTAFQASTRGGHMTCRRAGDRAILSGNCVTIVKGRFYPAG</sequence>
<dbReference type="GO" id="GO:0016853">
    <property type="term" value="F:isomerase activity"/>
    <property type="evidence" value="ECO:0007669"/>
    <property type="project" value="UniProtKB-KW"/>
</dbReference>
<dbReference type="RefSeq" id="WP_131451309.1">
    <property type="nucleotide sequence ID" value="NZ_BMJK01000001.1"/>
</dbReference>
<evidence type="ECO:0000256" key="3">
    <source>
        <dbReference type="PIRSR" id="PIRSR016184-1"/>
    </source>
</evidence>
<dbReference type="PANTHER" id="PTHR13774">
    <property type="entry name" value="PHENAZINE BIOSYNTHESIS PROTEIN"/>
    <property type="match status" value="1"/>
</dbReference>
<dbReference type="PANTHER" id="PTHR13774:SF17">
    <property type="entry name" value="PHENAZINE BIOSYNTHESIS-LIKE DOMAIN-CONTAINING PROTEIN"/>
    <property type="match status" value="1"/>
</dbReference>
<feature type="active site" evidence="3">
    <location>
        <position position="50"/>
    </location>
</feature>